<dbReference type="InterPro" id="IPR053175">
    <property type="entry name" value="DHMBA_Reg_Transcription_Factor"/>
</dbReference>
<dbReference type="Gene3D" id="4.10.240.10">
    <property type="entry name" value="Zn(2)-C6 fungal-type DNA-binding domain"/>
    <property type="match status" value="1"/>
</dbReference>
<evidence type="ECO:0000313" key="4">
    <source>
        <dbReference type="Proteomes" id="UP000799772"/>
    </source>
</evidence>
<evidence type="ECO:0000256" key="1">
    <source>
        <dbReference type="ARBA" id="ARBA00023242"/>
    </source>
</evidence>
<dbReference type="Pfam" id="PF00172">
    <property type="entry name" value="Zn_clus"/>
    <property type="match status" value="1"/>
</dbReference>
<feature type="domain" description="Zn(2)-C6 fungal-type" evidence="2">
    <location>
        <begin position="7"/>
        <end position="35"/>
    </location>
</feature>
<dbReference type="InterPro" id="IPR001138">
    <property type="entry name" value="Zn2Cys6_DnaBD"/>
</dbReference>
<organism evidence="3 4">
    <name type="scientific">Rhizodiscina lignyota</name>
    <dbReference type="NCBI Taxonomy" id="1504668"/>
    <lineage>
        <taxon>Eukaryota</taxon>
        <taxon>Fungi</taxon>
        <taxon>Dikarya</taxon>
        <taxon>Ascomycota</taxon>
        <taxon>Pezizomycotina</taxon>
        <taxon>Dothideomycetes</taxon>
        <taxon>Pleosporomycetidae</taxon>
        <taxon>Aulographales</taxon>
        <taxon>Rhizodiscinaceae</taxon>
        <taxon>Rhizodiscina</taxon>
    </lineage>
</organism>
<accession>A0A9P4I8M4</accession>
<name>A0A9P4I8M4_9PEZI</name>
<dbReference type="EMBL" id="ML978134">
    <property type="protein sequence ID" value="KAF2094429.1"/>
    <property type="molecule type" value="Genomic_DNA"/>
</dbReference>
<keyword evidence="4" id="KW-1185">Reference proteome</keyword>
<dbReference type="PROSITE" id="PS50048">
    <property type="entry name" value="ZN2_CY6_FUNGAL_2"/>
    <property type="match status" value="1"/>
</dbReference>
<sequence length="499" mass="55961">MPFPSTGCEPCRTRRVKCDETQPVCKRCARTCTACYGARQAFSMVHTENPYASGRKKRPRGPRSTKEVGLATKLDCILTRSPFDLQTEAVAFYVHYYLQGKGDAPPLVQSAMDDVELTLSSKAPCQVLYLAVSTLALAVFSRVRQHPQAASEASIKYQQLLQALQVRLRALDQNNIDTCLLANFFMSMYEDSLHRPDPTTKTATSRTLRSLPHQEGALAILKFWRDHLSTKQPATKVIKHTRRSAIKRALVGNFALPEWIVDGASFGEQGLELEYDSILARISNARHALSRIIKQMNNLQPASTDQASTLKILYSETQDIDRALQDWKIRFPSAWSARRHTLPGSQSSSTEFFYSSSIHSHESPACAAVWLRYYSSRMLVNSTCLTILELLEPDTGGITEDQFLEYLSCIKEMSDGLASTIPFSLERFAIINNIVVVGMTENTKPSLGTLAINPLSIASSIRHVDMEHKLWFKSQLARIGRETGYGLFESAMTNEWLDF</sequence>
<evidence type="ECO:0000313" key="3">
    <source>
        <dbReference type="EMBL" id="KAF2094429.1"/>
    </source>
</evidence>
<dbReference type="InterPro" id="IPR036864">
    <property type="entry name" value="Zn2-C6_fun-type_DNA-bd_sf"/>
</dbReference>
<keyword evidence="1" id="KW-0539">Nucleus</keyword>
<dbReference type="CDD" id="cd00067">
    <property type="entry name" value="GAL4"/>
    <property type="match status" value="1"/>
</dbReference>
<dbReference type="OrthoDB" id="2991872at2759"/>
<dbReference type="PANTHER" id="PTHR38791">
    <property type="entry name" value="ZN(II)2CYS6 TRANSCRIPTION FACTOR (EUROFUNG)-RELATED-RELATED"/>
    <property type="match status" value="1"/>
</dbReference>
<dbReference type="AlphaFoldDB" id="A0A9P4I8M4"/>
<dbReference type="SUPFAM" id="SSF57701">
    <property type="entry name" value="Zn2/Cys6 DNA-binding domain"/>
    <property type="match status" value="1"/>
</dbReference>
<protein>
    <recommendedName>
        <fullName evidence="2">Zn(2)-C6 fungal-type domain-containing protein</fullName>
    </recommendedName>
</protein>
<comment type="caution">
    <text evidence="3">The sequence shown here is derived from an EMBL/GenBank/DDBJ whole genome shotgun (WGS) entry which is preliminary data.</text>
</comment>
<gene>
    <name evidence="3" type="ORF">NA57DRAFT_46353</name>
</gene>
<dbReference type="PROSITE" id="PS00463">
    <property type="entry name" value="ZN2_CY6_FUNGAL_1"/>
    <property type="match status" value="1"/>
</dbReference>
<proteinExistence type="predicted"/>
<reference evidence="3" key="1">
    <citation type="journal article" date="2020" name="Stud. Mycol.">
        <title>101 Dothideomycetes genomes: a test case for predicting lifestyles and emergence of pathogens.</title>
        <authorList>
            <person name="Haridas S."/>
            <person name="Albert R."/>
            <person name="Binder M."/>
            <person name="Bloem J."/>
            <person name="Labutti K."/>
            <person name="Salamov A."/>
            <person name="Andreopoulos B."/>
            <person name="Baker S."/>
            <person name="Barry K."/>
            <person name="Bills G."/>
            <person name="Bluhm B."/>
            <person name="Cannon C."/>
            <person name="Castanera R."/>
            <person name="Culley D."/>
            <person name="Daum C."/>
            <person name="Ezra D."/>
            <person name="Gonzalez J."/>
            <person name="Henrissat B."/>
            <person name="Kuo A."/>
            <person name="Liang C."/>
            <person name="Lipzen A."/>
            <person name="Lutzoni F."/>
            <person name="Magnuson J."/>
            <person name="Mondo S."/>
            <person name="Nolan M."/>
            <person name="Ohm R."/>
            <person name="Pangilinan J."/>
            <person name="Park H.-J."/>
            <person name="Ramirez L."/>
            <person name="Alfaro M."/>
            <person name="Sun H."/>
            <person name="Tritt A."/>
            <person name="Yoshinaga Y."/>
            <person name="Zwiers L.-H."/>
            <person name="Turgeon B."/>
            <person name="Goodwin S."/>
            <person name="Spatafora J."/>
            <person name="Crous P."/>
            <person name="Grigoriev I."/>
        </authorList>
    </citation>
    <scope>NUCLEOTIDE SEQUENCE</scope>
    <source>
        <strain evidence="3">CBS 133067</strain>
    </source>
</reference>
<dbReference type="Proteomes" id="UP000799772">
    <property type="component" value="Unassembled WGS sequence"/>
</dbReference>
<dbReference type="GO" id="GO:0000981">
    <property type="term" value="F:DNA-binding transcription factor activity, RNA polymerase II-specific"/>
    <property type="evidence" value="ECO:0007669"/>
    <property type="project" value="InterPro"/>
</dbReference>
<dbReference type="GO" id="GO:0008270">
    <property type="term" value="F:zinc ion binding"/>
    <property type="evidence" value="ECO:0007669"/>
    <property type="project" value="InterPro"/>
</dbReference>
<evidence type="ECO:0000259" key="2">
    <source>
        <dbReference type="PROSITE" id="PS50048"/>
    </source>
</evidence>
<dbReference type="PANTHER" id="PTHR38791:SF13">
    <property type="entry name" value="ZN(2)-C6 FUNGAL-TYPE DOMAIN-CONTAINING PROTEIN"/>
    <property type="match status" value="1"/>
</dbReference>